<proteinExistence type="predicted"/>
<name>M5U2D4_9BACT</name>
<keyword evidence="3" id="KW-1185">Reference proteome</keyword>
<feature type="region of interest" description="Disordered" evidence="1">
    <location>
        <begin position="1"/>
        <end position="53"/>
    </location>
</feature>
<dbReference type="AlphaFoldDB" id="M5U2D4"/>
<dbReference type="PATRIC" id="fig|1263870.3.peg.3087"/>
<sequence length="53" mass="6073">MRRFGDRLCTKGKRRAQKANRAATNEPLTRGKPSIREKPSMRGEEMMPRNGCP</sequence>
<reference evidence="2 3" key="1">
    <citation type="journal article" date="2013" name="Mar. Genomics">
        <title>Expression of sulfatases in Rhodopirellula baltica and the diversity of sulfatases in the genus Rhodopirellula.</title>
        <authorList>
            <person name="Wegner C.E."/>
            <person name="Richter-Heitmann T."/>
            <person name="Klindworth A."/>
            <person name="Klockow C."/>
            <person name="Richter M."/>
            <person name="Achstetter T."/>
            <person name="Glockner F.O."/>
            <person name="Harder J."/>
        </authorList>
    </citation>
    <scope>NUCLEOTIDE SEQUENCE [LARGE SCALE GENOMIC DNA]</scope>
    <source>
        <strain evidence="2 3">SM41</strain>
    </source>
</reference>
<feature type="compositionally biased region" description="Basic and acidic residues" evidence="1">
    <location>
        <begin position="34"/>
        <end position="47"/>
    </location>
</feature>
<accession>M5U2D4</accession>
<gene>
    <name evidence="2" type="ORF">RSSM_02907</name>
</gene>
<evidence type="ECO:0000313" key="3">
    <source>
        <dbReference type="Proteomes" id="UP000011885"/>
    </source>
</evidence>
<protein>
    <submittedName>
        <fullName evidence="2">Uncharacterized protein</fullName>
    </submittedName>
</protein>
<comment type="caution">
    <text evidence="2">The sequence shown here is derived from an EMBL/GenBank/DDBJ whole genome shotgun (WGS) entry which is preliminary data.</text>
</comment>
<organism evidence="2 3">
    <name type="scientific">Rhodopirellula sallentina SM41</name>
    <dbReference type="NCBI Taxonomy" id="1263870"/>
    <lineage>
        <taxon>Bacteria</taxon>
        <taxon>Pseudomonadati</taxon>
        <taxon>Planctomycetota</taxon>
        <taxon>Planctomycetia</taxon>
        <taxon>Pirellulales</taxon>
        <taxon>Pirellulaceae</taxon>
        <taxon>Rhodopirellula</taxon>
    </lineage>
</organism>
<evidence type="ECO:0000256" key="1">
    <source>
        <dbReference type="SAM" id="MobiDB-lite"/>
    </source>
</evidence>
<evidence type="ECO:0000313" key="2">
    <source>
        <dbReference type="EMBL" id="EMI55622.1"/>
    </source>
</evidence>
<dbReference type="Proteomes" id="UP000011885">
    <property type="component" value="Unassembled WGS sequence"/>
</dbReference>
<dbReference type="EMBL" id="ANOH01000206">
    <property type="protein sequence ID" value="EMI55622.1"/>
    <property type="molecule type" value="Genomic_DNA"/>
</dbReference>